<dbReference type="EMBL" id="OY660887">
    <property type="protein sequence ID" value="CAJ1087475.1"/>
    <property type="molecule type" value="Genomic_DNA"/>
</dbReference>
<sequence>MCSNITRRNASPGNRRRTNTGKHLPLETKHRECSSDPADPQSVLGGGGARMSVPVQSERKTLRHASFREVEVSSGPLLTLVGSLGLIKFRKKNREPKTWTEEEN</sequence>
<reference evidence="2" key="1">
    <citation type="submission" date="2023-08" db="EMBL/GenBank/DDBJ databases">
        <authorList>
            <person name="Alioto T."/>
            <person name="Alioto T."/>
            <person name="Gomez Garrido J."/>
        </authorList>
    </citation>
    <scope>NUCLEOTIDE SEQUENCE</scope>
</reference>
<evidence type="ECO:0000313" key="2">
    <source>
        <dbReference type="EMBL" id="CAJ1087475.1"/>
    </source>
</evidence>
<feature type="region of interest" description="Disordered" evidence="1">
    <location>
        <begin position="1"/>
        <end position="53"/>
    </location>
</feature>
<gene>
    <name evidence="2" type="ORF">XNOV1_A041745</name>
</gene>
<keyword evidence="3" id="KW-1185">Reference proteome</keyword>
<proteinExistence type="predicted"/>
<organism evidence="2 3">
    <name type="scientific">Xyrichtys novacula</name>
    <name type="common">Pearly razorfish</name>
    <name type="synonym">Hemipteronotus novacula</name>
    <dbReference type="NCBI Taxonomy" id="13765"/>
    <lineage>
        <taxon>Eukaryota</taxon>
        <taxon>Metazoa</taxon>
        <taxon>Chordata</taxon>
        <taxon>Craniata</taxon>
        <taxon>Vertebrata</taxon>
        <taxon>Euteleostomi</taxon>
        <taxon>Actinopterygii</taxon>
        <taxon>Neopterygii</taxon>
        <taxon>Teleostei</taxon>
        <taxon>Neoteleostei</taxon>
        <taxon>Acanthomorphata</taxon>
        <taxon>Eupercaria</taxon>
        <taxon>Labriformes</taxon>
        <taxon>Labridae</taxon>
        <taxon>Xyrichtys</taxon>
    </lineage>
</organism>
<evidence type="ECO:0000313" key="3">
    <source>
        <dbReference type="Proteomes" id="UP001178508"/>
    </source>
</evidence>
<dbReference type="AlphaFoldDB" id="A0AAV1HPA1"/>
<name>A0AAV1HPA1_XYRNO</name>
<evidence type="ECO:0000256" key="1">
    <source>
        <dbReference type="SAM" id="MobiDB-lite"/>
    </source>
</evidence>
<protein>
    <submittedName>
        <fullName evidence="2">Uncharacterized protein</fullName>
    </submittedName>
</protein>
<accession>A0AAV1HPA1</accession>
<feature type="compositionally biased region" description="Basic and acidic residues" evidence="1">
    <location>
        <begin position="24"/>
        <end position="34"/>
    </location>
</feature>
<feature type="compositionally biased region" description="Polar residues" evidence="1">
    <location>
        <begin position="1"/>
        <end position="12"/>
    </location>
</feature>
<dbReference type="Proteomes" id="UP001178508">
    <property type="component" value="Chromosome 24"/>
</dbReference>